<organism evidence="4 5">
    <name type="scientific">Actinospica durhamensis</name>
    <dbReference type="NCBI Taxonomy" id="1508375"/>
    <lineage>
        <taxon>Bacteria</taxon>
        <taxon>Bacillati</taxon>
        <taxon>Actinomycetota</taxon>
        <taxon>Actinomycetes</taxon>
        <taxon>Catenulisporales</taxon>
        <taxon>Actinospicaceae</taxon>
        <taxon>Actinospica</taxon>
    </lineage>
</organism>
<dbReference type="InterPro" id="IPR024996">
    <property type="entry name" value="RNaseH_pPIWI_RE"/>
</dbReference>
<reference evidence="4" key="1">
    <citation type="submission" date="2021-04" db="EMBL/GenBank/DDBJ databases">
        <title>Genome based classification of Actinospica acidithermotolerans sp. nov., an actinobacterium isolated from an Indonesian hot spring.</title>
        <authorList>
            <person name="Kusuma A.B."/>
            <person name="Putra K.E."/>
            <person name="Nafisah S."/>
            <person name="Loh J."/>
            <person name="Nouioui I."/>
            <person name="Goodfellow M."/>
        </authorList>
    </citation>
    <scope>NUCLEOTIDE SEQUENCE</scope>
    <source>
        <strain evidence="4">CSCA 57</strain>
    </source>
</reference>
<dbReference type="Pfam" id="PF18157">
    <property type="entry name" value="MID_pPIWI_RE"/>
    <property type="match status" value="1"/>
</dbReference>
<evidence type="ECO:0000313" key="5">
    <source>
        <dbReference type="Proteomes" id="UP000675781"/>
    </source>
</evidence>
<evidence type="ECO:0000259" key="1">
    <source>
        <dbReference type="Pfam" id="PF13032"/>
    </source>
</evidence>
<feature type="domain" description="pPIWI-RE RNaseH" evidence="1">
    <location>
        <begin position="594"/>
        <end position="893"/>
    </location>
</feature>
<evidence type="ECO:0000313" key="4">
    <source>
        <dbReference type="EMBL" id="MBR7836918.1"/>
    </source>
</evidence>
<dbReference type="RefSeq" id="WP_212531390.1">
    <property type="nucleotide sequence ID" value="NZ_JAGSOG010000170.1"/>
</dbReference>
<dbReference type="Pfam" id="PF13111">
    <property type="entry name" value="pPIWI_RE_X"/>
    <property type="match status" value="1"/>
</dbReference>
<dbReference type="EMBL" id="JAGSOG010000170">
    <property type="protein sequence ID" value="MBR7836918.1"/>
    <property type="molecule type" value="Genomic_DNA"/>
</dbReference>
<dbReference type="Pfam" id="PF13032">
    <property type="entry name" value="RNaseH_pPIWI_RE"/>
    <property type="match status" value="1"/>
</dbReference>
<feature type="domain" description="Prokaryotic pPIWI-RE MID" evidence="3">
    <location>
        <begin position="454"/>
        <end position="582"/>
    </location>
</feature>
<protein>
    <submittedName>
        <fullName evidence="4">DUF3962 domain-containing protein</fullName>
    </submittedName>
</protein>
<feature type="domain" description="pPIWI-RE module N-terminal" evidence="2">
    <location>
        <begin position="11"/>
        <end position="390"/>
    </location>
</feature>
<evidence type="ECO:0000259" key="2">
    <source>
        <dbReference type="Pfam" id="PF13111"/>
    </source>
</evidence>
<dbReference type="AlphaFoldDB" id="A0A941ETG6"/>
<evidence type="ECO:0000259" key="3">
    <source>
        <dbReference type="Pfam" id="PF18157"/>
    </source>
</evidence>
<accession>A0A941ETG6</accession>
<name>A0A941ETG6_9ACTN</name>
<dbReference type="InterPro" id="IPR040496">
    <property type="entry name" value="MID_pPIWI_RE"/>
</dbReference>
<sequence length="904" mass="100498">MMRYSAIRRTAYVPNRAGTPWRPEFQVLSFATDLNEVLGQFYKACRPSAAEYGLPIRSLNGLLHAAAPGVLAIGRGALSDGSAPWLYAQDAVPAEVVLALLNTWVMGWVPREREGELADELERVLDAVGDRPLAWEPTAVDLTAASRSDGGTELPDRRLYTLLPEQVAFRLAANTFGGGLERLGFRVVSAEQGAEAVSWPPLSYSSKDHKWRYSVFIKISTHSVPFSAPFRIHVVSGIRRWATKAPVELRGRSATVFLDTPSPWEPAARRMRLVRNTVAYDRSIGAVGWTKASPVGLLPRFDLVRSYPVAARLLEEPEAWIEGRGGIAAGVVFSNGLGEHEIGTGLMPVERRELDEWVEALLAPEFHRVPDLRLVNRRSKPRLASKASKVTDEGPQRSARVTCRREALRDALDGMTLDVEVLWQSEQTMERLVLGLRELLDLPPARTADDGALEWDDEELKIRVHGRGAGPLVEELKLPDRKNTPRSRRLAEALRERRGLVGRSIGGAEGRRGAALVEIRSAARFRKDVDPKFAVRLGLADVDRVSQFLLIDEDTDTPLATRAPMIWLDLFRQLGAVRLPAHKVGKHLAEDLQYVGIWLLTRRSDGPTRHPGERLVAVRVRPKERLPVQVWDRSRNSWVPYPDFLVQLAKGVIVEAESTDAPEDQEWASQTDLFTVGDELSDAERDLRAVLYRVRSRPTLVMLNSGNIRLACPGLANAALLRDMLIFGDTPPQRIAAFGSALRVVLVRDHSGRDESPQWYAPHPDSSNEFAGFSAGLWESSDADGANRVFASTTDYPKSAKKIPRGLRKLLPGETWRVRPSKKAWNPRLLEITVLGCVTDDVLALSECGSIECDEPADYAAITHQMRFHDDYDPLGRPLVQHWAMKAIEYLLPLADSAEVGSDD</sequence>
<gene>
    <name evidence="4" type="ORF">KDL01_26810</name>
</gene>
<keyword evidence="5" id="KW-1185">Reference proteome</keyword>
<comment type="caution">
    <text evidence="4">The sequence shown here is derived from an EMBL/GenBank/DDBJ whole genome shotgun (WGS) entry which is preliminary data.</text>
</comment>
<dbReference type="Proteomes" id="UP000675781">
    <property type="component" value="Unassembled WGS sequence"/>
</dbReference>
<proteinExistence type="predicted"/>
<dbReference type="InterPro" id="IPR025085">
    <property type="entry name" value="pPIWI_RE_X"/>
</dbReference>